<accession>A0A845UC64</accession>
<dbReference type="Pfam" id="PF00300">
    <property type="entry name" value="His_Phos_1"/>
    <property type="match status" value="1"/>
</dbReference>
<dbReference type="PANTHER" id="PTHR48100">
    <property type="entry name" value="BROAD-SPECIFICITY PHOSPHATASE YOR283W-RELATED"/>
    <property type="match status" value="1"/>
</dbReference>
<evidence type="ECO:0000256" key="2">
    <source>
        <dbReference type="PIRSR" id="PIRSR613078-2"/>
    </source>
</evidence>
<gene>
    <name evidence="3" type="ORF">GL267_02240</name>
</gene>
<dbReference type="EMBL" id="WNJL01000011">
    <property type="protein sequence ID" value="NDU41504.1"/>
    <property type="molecule type" value="Genomic_DNA"/>
</dbReference>
<dbReference type="SUPFAM" id="SSF53254">
    <property type="entry name" value="Phosphoglycerate mutase-like"/>
    <property type="match status" value="1"/>
</dbReference>
<dbReference type="Gene3D" id="3.40.50.1240">
    <property type="entry name" value="Phosphoglycerate mutase-like"/>
    <property type="match status" value="1"/>
</dbReference>
<dbReference type="CDD" id="cd07067">
    <property type="entry name" value="HP_PGM_like"/>
    <property type="match status" value="1"/>
</dbReference>
<organism evidence="3">
    <name type="scientific">Acidithiobacillus ferrianus</name>
    <dbReference type="NCBI Taxonomy" id="2678518"/>
    <lineage>
        <taxon>Bacteria</taxon>
        <taxon>Pseudomonadati</taxon>
        <taxon>Pseudomonadota</taxon>
        <taxon>Acidithiobacillia</taxon>
        <taxon>Acidithiobacillales</taxon>
        <taxon>Acidithiobacillaceae</taxon>
        <taxon>Acidithiobacillus</taxon>
    </lineage>
</organism>
<dbReference type="AlphaFoldDB" id="A0A845UC64"/>
<evidence type="ECO:0000256" key="1">
    <source>
        <dbReference type="PIRSR" id="PIRSR613078-1"/>
    </source>
</evidence>
<dbReference type="SMART" id="SM00855">
    <property type="entry name" value="PGAM"/>
    <property type="match status" value="1"/>
</dbReference>
<dbReference type="InterPro" id="IPR029033">
    <property type="entry name" value="His_PPase_superfam"/>
</dbReference>
<name>A0A845UC64_9PROT</name>
<feature type="active site" description="Tele-phosphohistidine intermediate" evidence="1">
    <location>
        <position position="22"/>
    </location>
</feature>
<evidence type="ECO:0000313" key="3">
    <source>
        <dbReference type="EMBL" id="NDU41504.1"/>
    </source>
</evidence>
<proteinExistence type="predicted"/>
<feature type="active site" description="Proton donor/acceptor" evidence="1">
    <location>
        <position position="93"/>
    </location>
</feature>
<reference evidence="3" key="1">
    <citation type="submission" date="2019-11" db="EMBL/GenBank/DDBJ databases">
        <title>Acidithiobacillus ferrianus sp. nov.: a facultatively anaerobic and extremely acidophilic chemolithoautotroph.</title>
        <authorList>
            <person name="Norris P.R."/>
            <person name="Falagan C."/>
            <person name="Moya-Beltran A."/>
            <person name="Castro M."/>
            <person name="Quatrini R."/>
            <person name="Johnson D.B."/>
        </authorList>
    </citation>
    <scope>NUCLEOTIDE SEQUENCE [LARGE SCALE GENOMIC DNA]</scope>
    <source>
        <strain evidence="3">MG</strain>
    </source>
</reference>
<protein>
    <submittedName>
        <fullName evidence="3">Histidine phosphatase family protein</fullName>
    </submittedName>
</protein>
<feature type="binding site" evidence="2">
    <location>
        <position position="72"/>
    </location>
    <ligand>
        <name>substrate</name>
    </ligand>
</feature>
<dbReference type="InterPro" id="IPR050275">
    <property type="entry name" value="PGM_Phosphatase"/>
</dbReference>
<sequence>MEKCGGGFIRINKVESITLVRHGMTEWAESGKHTSVTDVALTAEGRAEALALWRFLVAQGHFDGIYSSPMQRAYHTAILAGFSDPELHRGLCEWCYGRYEGMTTAEIHQKDPEWSVFRSGGPGGESPENVRDRCDDLLREWDEKGRRHVLCFAHGHILRALAIRWLGLDLRFGDHLHLDPGSVSQLGWEHGVPALHLWNYRPRRLISGARAGSLRPPLWGVRSGQ</sequence>
<feature type="binding site" evidence="2">
    <location>
        <begin position="93"/>
        <end position="96"/>
    </location>
    <ligand>
        <name>substrate</name>
    </ligand>
</feature>
<dbReference type="GO" id="GO:0016791">
    <property type="term" value="F:phosphatase activity"/>
    <property type="evidence" value="ECO:0007669"/>
    <property type="project" value="TreeGrafter"/>
</dbReference>
<dbReference type="RefSeq" id="WP_163096104.1">
    <property type="nucleotide sequence ID" value="NZ_CP127523.1"/>
</dbReference>
<dbReference type="PANTHER" id="PTHR48100:SF15">
    <property type="entry name" value="SEDOHEPTULOSE 1,7-BISPHOSPHATASE"/>
    <property type="match status" value="1"/>
</dbReference>
<dbReference type="InterPro" id="IPR013078">
    <property type="entry name" value="His_Pase_superF_clade-1"/>
</dbReference>
<comment type="caution">
    <text evidence="3">The sequence shown here is derived from an EMBL/GenBank/DDBJ whole genome shotgun (WGS) entry which is preliminary data.</text>
</comment>